<dbReference type="Pfam" id="PF01061">
    <property type="entry name" value="ABC2_membrane"/>
    <property type="match status" value="1"/>
</dbReference>
<name>A0A3M0G0H1_9ACTN</name>
<proteinExistence type="inferred from homology"/>
<feature type="transmembrane region" description="Helical" evidence="6">
    <location>
        <begin position="250"/>
        <end position="269"/>
    </location>
</feature>
<accession>A0A3M0G0H1</accession>
<dbReference type="OrthoDB" id="3370990at2"/>
<dbReference type="PIRSF" id="PIRSF006648">
    <property type="entry name" value="DrrB"/>
    <property type="match status" value="1"/>
</dbReference>
<reference evidence="8 9" key="1">
    <citation type="submission" date="2018-10" db="EMBL/GenBank/DDBJ databases">
        <title>Tessaracoccus antarcticuss sp. nov., isolated from sediment.</title>
        <authorList>
            <person name="Zhou L.Y."/>
            <person name="Du Z.J."/>
        </authorList>
    </citation>
    <scope>NUCLEOTIDE SEQUENCE [LARGE SCALE GENOMIC DNA]</scope>
    <source>
        <strain evidence="8 9">JDX10</strain>
    </source>
</reference>
<dbReference type="InterPro" id="IPR051784">
    <property type="entry name" value="Nod_factor_ABC_transporter"/>
</dbReference>
<keyword evidence="9" id="KW-1185">Reference proteome</keyword>
<evidence type="ECO:0000313" key="9">
    <source>
        <dbReference type="Proteomes" id="UP000275256"/>
    </source>
</evidence>
<dbReference type="InterPro" id="IPR000412">
    <property type="entry name" value="ABC_2_transport"/>
</dbReference>
<feature type="domain" description="ABC transmembrane type-2" evidence="7">
    <location>
        <begin position="39"/>
        <end position="275"/>
    </location>
</feature>
<dbReference type="GO" id="GO:0046677">
    <property type="term" value="P:response to antibiotic"/>
    <property type="evidence" value="ECO:0007669"/>
    <property type="project" value="UniProtKB-KW"/>
</dbReference>
<evidence type="ECO:0000256" key="2">
    <source>
        <dbReference type="ARBA" id="ARBA00022692"/>
    </source>
</evidence>
<feature type="transmembrane region" description="Helical" evidence="6">
    <location>
        <begin position="40"/>
        <end position="61"/>
    </location>
</feature>
<dbReference type="Proteomes" id="UP000275256">
    <property type="component" value="Unassembled WGS sequence"/>
</dbReference>
<dbReference type="PANTHER" id="PTHR43229:SF2">
    <property type="entry name" value="NODULATION PROTEIN J"/>
    <property type="match status" value="1"/>
</dbReference>
<keyword evidence="5" id="KW-0046">Antibiotic resistance</keyword>
<dbReference type="InterPro" id="IPR047817">
    <property type="entry name" value="ABC2_TM_bact-type"/>
</dbReference>
<dbReference type="InterPro" id="IPR013525">
    <property type="entry name" value="ABC2_TM"/>
</dbReference>
<comment type="subcellular location">
    <subcellularLocation>
        <location evidence="6">Cell membrane</location>
        <topology evidence="6">Multi-pass membrane protein</topology>
    </subcellularLocation>
    <subcellularLocation>
        <location evidence="1">Membrane</location>
        <topology evidence="1">Multi-pass membrane protein</topology>
    </subcellularLocation>
</comment>
<dbReference type="AlphaFoldDB" id="A0A3M0G0H1"/>
<feature type="transmembrane region" description="Helical" evidence="6">
    <location>
        <begin position="116"/>
        <end position="141"/>
    </location>
</feature>
<dbReference type="GO" id="GO:0043190">
    <property type="term" value="C:ATP-binding cassette (ABC) transporter complex"/>
    <property type="evidence" value="ECO:0007669"/>
    <property type="project" value="InterPro"/>
</dbReference>
<comment type="similarity">
    <text evidence="6">Belongs to the ABC-2 integral membrane protein family.</text>
</comment>
<evidence type="ECO:0000259" key="7">
    <source>
        <dbReference type="PROSITE" id="PS51012"/>
    </source>
</evidence>
<dbReference type="GO" id="GO:0140359">
    <property type="term" value="F:ABC-type transporter activity"/>
    <property type="evidence" value="ECO:0007669"/>
    <property type="project" value="InterPro"/>
</dbReference>
<sequence>MNPDTTIALDPGRTAVRDWFTDVHAVTMRNLTRLKRSPDVIGFALLQPIMFVLLFSQVYGGAIRVEGSNYTEFLMAGIFAQTVIFGSTISGSYMAEDIRDGIIDRFRSLPMAPSAVLVARSLSDFILNIVSITVMLCTGFLVGWRFREGVLDFVLGLLLLLVFAWAFSWVMIFIGLSVKSPETLNQAVFIILFPLTFISNAFVPSDTLPTVLRVIAEWNPISALVQAVRKLFGNLGDMPAPEVWPMQHPVPTVLVGIAVVLLVFPPLAVRKFRRKQV</sequence>
<keyword evidence="2 6" id="KW-0812">Transmembrane</keyword>
<keyword evidence="6" id="KW-0813">Transport</keyword>
<evidence type="ECO:0000256" key="6">
    <source>
        <dbReference type="RuleBase" id="RU361157"/>
    </source>
</evidence>
<evidence type="ECO:0000256" key="4">
    <source>
        <dbReference type="ARBA" id="ARBA00023136"/>
    </source>
</evidence>
<comment type="caution">
    <text evidence="8">The sequence shown here is derived from an EMBL/GenBank/DDBJ whole genome shotgun (WGS) entry which is preliminary data.</text>
</comment>
<dbReference type="PROSITE" id="PS51012">
    <property type="entry name" value="ABC_TM2"/>
    <property type="match status" value="1"/>
</dbReference>
<keyword evidence="6" id="KW-1003">Cell membrane</keyword>
<gene>
    <name evidence="8" type="ORF">EAX62_14370</name>
</gene>
<evidence type="ECO:0000313" key="8">
    <source>
        <dbReference type="EMBL" id="RMB58471.1"/>
    </source>
</evidence>
<keyword evidence="4 6" id="KW-0472">Membrane</keyword>
<evidence type="ECO:0000256" key="3">
    <source>
        <dbReference type="ARBA" id="ARBA00022989"/>
    </source>
</evidence>
<dbReference type="EMBL" id="REFW01000004">
    <property type="protein sequence ID" value="RMB58471.1"/>
    <property type="molecule type" value="Genomic_DNA"/>
</dbReference>
<organism evidence="8 9">
    <name type="scientific">Tessaracoccus antarcticus</name>
    <dbReference type="NCBI Taxonomy" id="2479848"/>
    <lineage>
        <taxon>Bacteria</taxon>
        <taxon>Bacillati</taxon>
        <taxon>Actinomycetota</taxon>
        <taxon>Actinomycetes</taxon>
        <taxon>Propionibacteriales</taxon>
        <taxon>Propionibacteriaceae</taxon>
        <taxon>Tessaracoccus</taxon>
    </lineage>
</organism>
<dbReference type="PANTHER" id="PTHR43229">
    <property type="entry name" value="NODULATION PROTEIN J"/>
    <property type="match status" value="1"/>
</dbReference>
<feature type="transmembrane region" description="Helical" evidence="6">
    <location>
        <begin position="73"/>
        <end position="95"/>
    </location>
</feature>
<evidence type="ECO:0000256" key="1">
    <source>
        <dbReference type="ARBA" id="ARBA00004141"/>
    </source>
</evidence>
<keyword evidence="3 6" id="KW-1133">Transmembrane helix</keyword>
<protein>
    <recommendedName>
        <fullName evidence="6">Transport permease protein</fullName>
    </recommendedName>
</protein>
<feature type="transmembrane region" description="Helical" evidence="6">
    <location>
        <begin position="183"/>
        <end position="203"/>
    </location>
</feature>
<feature type="transmembrane region" description="Helical" evidence="6">
    <location>
        <begin position="153"/>
        <end position="176"/>
    </location>
</feature>
<evidence type="ECO:0000256" key="5">
    <source>
        <dbReference type="ARBA" id="ARBA00023251"/>
    </source>
</evidence>